<keyword evidence="3" id="KW-1185">Reference proteome</keyword>
<dbReference type="Proteomes" id="UP001642484">
    <property type="component" value="Unassembled WGS sequence"/>
</dbReference>
<evidence type="ECO:0000313" key="2">
    <source>
        <dbReference type="EMBL" id="CAK9019856.1"/>
    </source>
</evidence>
<proteinExistence type="predicted"/>
<dbReference type="Pfam" id="PF08241">
    <property type="entry name" value="Methyltransf_11"/>
    <property type="match status" value="1"/>
</dbReference>
<feature type="domain" description="Methyltransferase type 11" evidence="1">
    <location>
        <begin position="43"/>
        <end position="137"/>
    </location>
</feature>
<dbReference type="InterPro" id="IPR052356">
    <property type="entry name" value="Thiol_S-MT"/>
</dbReference>
<dbReference type="InterPro" id="IPR013216">
    <property type="entry name" value="Methyltransf_11"/>
</dbReference>
<evidence type="ECO:0000313" key="3">
    <source>
        <dbReference type="Proteomes" id="UP001642484"/>
    </source>
</evidence>
<reference evidence="2 3" key="1">
    <citation type="submission" date="2024-02" db="EMBL/GenBank/DDBJ databases">
        <authorList>
            <person name="Chen Y."/>
            <person name="Shah S."/>
            <person name="Dougan E. K."/>
            <person name="Thang M."/>
            <person name="Chan C."/>
        </authorList>
    </citation>
    <scope>NUCLEOTIDE SEQUENCE [LARGE SCALE GENOMIC DNA]</scope>
</reference>
<gene>
    <name evidence="2" type="ORF">CCMP2556_LOCUS13819</name>
</gene>
<dbReference type="Gene3D" id="3.40.50.150">
    <property type="entry name" value="Vaccinia Virus protein VP39"/>
    <property type="match status" value="1"/>
</dbReference>
<accession>A0ABP0JZC7</accession>
<dbReference type="SUPFAM" id="SSF53335">
    <property type="entry name" value="S-adenosyl-L-methionine-dependent methyltransferases"/>
    <property type="match status" value="1"/>
</dbReference>
<protein>
    <recommendedName>
        <fullName evidence="1">Methyltransferase type 11 domain-containing protein</fullName>
    </recommendedName>
</protein>
<dbReference type="InterPro" id="IPR029063">
    <property type="entry name" value="SAM-dependent_MTases_sf"/>
</dbReference>
<name>A0ABP0JZC7_9DINO</name>
<evidence type="ECO:0000259" key="1">
    <source>
        <dbReference type="Pfam" id="PF08241"/>
    </source>
</evidence>
<dbReference type="PANTHER" id="PTHR45036">
    <property type="entry name" value="METHYLTRANSFERASE LIKE 7B"/>
    <property type="match status" value="1"/>
</dbReference>
<dbReference type="PANTHER" id="PTHR45036:SF1">
    <property type="entry name" value="METHYLTRANSFERASE LIKE 7A"/>
    <property type="match status" value="1"/>
</dbReference>
<sequence length="225" mass="24651">MDGYLWYIAQVDRLNPDNQVSPAEAELMVRAGKIAKKVGGSILDLGSGSGNDFPTIQAAEVILPVLAVEPNRFTWAKAEAQAQELKLSVSFAANLEEVPNESCGLLLTRRVLCSVDDQQEALQEIFRVLKPGGVFVFIEHVAAEEGSPLRVTQEVFRPVQQAMANNCDMARLLDAKCGQDGLEMQGETEKAIRDMPWSNVEVVNYEEAFNGPLSPHIRGLAVKAR</sequence>
<comment type="caution">
    <text evidence="2">The sequence shown here is derived from an EMBL/GenBank/DDBJ whole genome shotgun (WGS) entry which is preliminary data.</text>
</comment>
<organism evidence="2 3">
    <name type="scientific">Durusdinium trenchii</name>
    <dbReference type="NCBI Taxonomy" id="1381693"/>
    <lineage>
        <taxon>Eukaryota</taxon>
        <taxon>Sar</taxon>
        <taxon>Alveolata</taxon>
        <taxon>Dinophyceae</taxon>
        <taxon>Suessiales</taxon>
        <taxon>Symbiodiniaceae</taxon>
        <taxon>Durusdinium</taxon>
    </lineage>
</organism>
<dbReference type="EMBL" id="CAXAMN010006980">
    <property type="protein sequence ID" value="CAK9019856.1"/>
    <property type="molecule type" value="Genomic_DNA"/>
</dbReference>
<dbReference type="CDD" id="cd02440">
    <property type="entry name" value="AdoMet_MTases"/>
    <property type="match status" value="1"/>
</dbReference>